<reference evidence="1" key="1">
    <citation type="journal article" date="2015" name="Nature">
        <title>Complex archaea that bridge the gap between prokaryotes and eukaryotes.</title>
        <authorList>
            <person name="Spang A."/>
            <person name="Saw J.H."/>
            <person name="Jorgensen S.L."/>
            <person name="Zaremba-Niedzwiedzka K."/>
            <person name="Martijn J."/>
            <person name="Lind A.E."/>
            <person name="van Eijk R."/>
            <person name="Schleper C."/>
            <person name="Guy L."/>
            <person name="Ettema T.J."/>
        </authorList>
    </citation>
    <scope>NUCLEOTIDE SEQUENCE</scope>
</reference>
<organism evidence="1">
    <name type="scientific">marine sediment metagenome</name>
    <dbReference type="NCBI Taxonomy" id="412755"/>
    <lineage>
        <taxon>unclassified sequences</taxon>
        <taxon>metagenomes</taxon>
        <taxon>ecological metagenomes</taxon>
    </lineage>
</organism>
<accession>A0A0F9CR79</accession>
<name>A0A0F9CR79_9ZZZZ</name>
<evidence type="ECO:0000313" key="1">
    <source>
        <dbReference type="EMBL" id="KKL51883.1"/>
    </source>
</evidence>
<protein>
    <submittedName>
        <fullName evidence="1">Uncharacterized protein</fullName>
    </submittedName>
</protein>
<gene>
    <name evidence="1" type="ORF">LCGC14_2291060</name>
</gene>
<comment type="caution">
    <text evidence="1">The sequence shown here is derived from an EMBL/GenBank/DDBJ whole genome shotgun (WGS) entry which is preliminary data.</text>
</comment>
<proteinExistence type="predicted"/>
<sequence length="31" mass="3449">MAYRLITSIQVYEGDSQDPKPIEGVKPGSRL</sequence>
<dbReference type="AlphaFoldDB" id="A0A0F9CR79"/>
<feature type="non-terminal residue" evidence="1">
    <location>
        <position position="31"/>
    </location>
</feature>
<dbReference type="EMBL" id="LAZR01032093">
    <property type="protein sequence ID" value="KKL51883.1"/>
    <property type="molecule type" value="Genomic_DNA"/>
</dbReference>